<dbReference type="InterPro" id="IPR031836">
    <property type="entry name" value="Trans_coact"/>
</dbReference>
<organism evidence="1 2">
    <name type="scientific">Synechococcus phage S-SKS1</name>
    <dbReference type="NCBI Taxonomy" id="754042"/>
    <lineage>
        <taxon>Viruses</taxon>
        <taxon>Duplodnaviria</taxon>
        <taxon>Heunggongvirae</taxon>
        <taxon>Uroviricota</taxon>
        <taxon>Caudoviricetes</taxon>
        <taxon>Llyrvirus</taxon>
        <taxon>Llyrvirus SSKS1</taxon>
    </lineage>
</organism>
<dbReference type="KEGG" id="vg:15011185"/>
<reference evidence="1 2" key="1">
    <citation type="submission" date="2010-10" db="EMBL/GenBank/DDBJ databases">
        <title>The Genome Sequence of Synechococcus phage S-SKS1.</title>
        <authorList>
            <consortium name="The Broad Institute Genome Sequencing Platform"/>
            <person name="Henn M.R."/>
            <person name="Clokie M."/>
            <person name="Levin J."/>
            <person name="Malboeuf C."/>
            <person name="Casali M."/>
            <person name="Russ C."/>
            <person name="Lennon N."/>
            <person name="Chapman S.B."/>
            <person name="Erlich R."/>
            <person name="Young S.K."/>
            <person name="Yandava C."/>
            <person name="Zeng Q."/>
            <person name="Alvarado L."/>
            <person name="Anderson S."/>
            <person name="Berlin A."/>
            <person name="Chen Z."/>
            <person name="Freedman E."/>
            <person name="Gellesch M."/>
            <person name="Goldberg J."/>
            <person name="Green L."/>
            <person name="Griggs A."/>
            <person name="Gujja S."/>
            <person name="Heilman E.R."/>
            <person name="Heiman D."/>
            <person name="Hollinger A."/>
            <person name="Howarth C."/>
            <person name="Larson L."/>
            <person name="Mehta T."/>
            <person name="Pearson M."/>
            <person name="Roberts A."/>
            <person name="Ryan E."/>
            <person name="Saif S."/>
            <person name="Shea T."/>
            <person name="Shenoy N."/>
            <person name="Sisk P."/>
            <person name="Stolte C."/>
            <person name="Sykes S."/>
            <person name="White J."/>
            <person name="Haas B."/>
            <person name="Nusbaum C."/>
            <person name="Birren B."/>
        </authorList>
    </citation>
    <scope>NUCLEOTIDE SEQUENCE [LARGE SCALE GENOMIC DNA]</scope>
</reference>
<dbReference type="EMBL" id="HQ633071">
    <property type="protein sequence ID" value="AGH31776.1"/>
    <property type="molecule type" value="Genomic_DNA"/>
</dbReference>
<keyword evidence="2" id="KW-1185">Reference proteome</keyword>
<dbReference type="RefSeq" id="YP_007674628.1">
    <property type="nucleotide sequence ID" value="NC_020851.1"/>
</dbReference>
<evidence type="ECO:0000313" key="2">
    <source>
        <dbReference type="Proteomes" id="UP000201252"/>
    </source>
</evidence>
<protein>
    <recommendedName>
        <fullName evidence="3">Late promoter transcription accessory protein</fullName>
    </recommendedName>
</protein>
<sequence>MEPNKELEKAIASKFLTPSRFALEIEKIVAEEKINYIDAICHYCELNELDVESVTKLVSKPLKEKLKWDATRLNFMKATSKAKLPL</sequence>
<evidence type="ECO:0000313" key="1">
    <source>
        <dbReference type="EMBL" id="AGH31776.1"/>
    </source>
</evidence>
<dbReference type="OrthoDB" id="25640at10239"/>
<evidence type="ECO:0008006" key="3">
    <source>
        <dbReference type="Google" id="ProtNLM"/>
    </source>
</evidence>
<proteinExistence type="predicted"/>
<name>M4QPR7_9CAUD</name>
<dbReference type="Proteomes" id="UP000201252">
    <property type="component" value="Segment"/>
</dbReference>
<gene>
    <name evidence="1" type="ORF">SWZG_00271</name>
</gene>
<accession>M4QPR7</accession>
<dbReference type="InterPro" id="IPR042071">
    <property type="entry name" value="Trans_coact_sf"/>
</dbReference>
<dbReference type="Pfam" id="PF16805">
    <property type="entry name" value="Trans_coact"/>
    <property type="match status" value="1"/>
</dbReference>
<dbReference type="GeneID" id="15011185"/>
<dbReference type="Gene3D" id="1.10.10.2850">
    <property type="entry name" value="Phage late-transcription coactivator-like"/>
    <property type="match status" value="1"/>
</dbReference>